<dbReference type="AlphaFoldDB" id="A0A1X0WYM4"/>
<sequence>MGGRGAKSGSNKIDRIAVKMADGSIRQYQRIGKDGIATWDGYELPKHHKGASFSKALENARKNGTLVKELNKTQTRKIDKKNQKDIKDWRAEVERRKNSWPLMGTGTLNRHGKLVNHRASVGKEDYLISFNEWKRQNGR</sequence>
<comment type="caution">
    <text evidence="1">The sequence shown here is derived from an EMBL/GenBank/DDBJ whole genome shotgun (WGS) entry which is preliminary data.</text>
</comment>
<proteinExistence type="predicted"/>
<dbReference type="Proteomes" id="UP000192532">
    <property type="component" value="Unassembled WGS sequence"/>
</dbReference>
<dbReference type="RefSeq" id="WP_084868802.1">
    <property type="nucleotide sequence ID" value="NZ_LNVH01000007.1"/>
</dbReference>
<organism evidence="1 2">
    <name type="scientific">Streptococcus oralis subsp. tigurinus</name>
    <dbReference type="NCBI Taxonomy" id="1077464"/>
    <lineage>
        <taxon>Bacteria</taxon>
        <taxon>Bacillati</taxon>
        <taxon>Bacillota</taxon>
        <taxon>Bacilli</taxon>
        <taxon>Lactobacillales</taxon>
        <taxon>Streptococcaceae</taxon>
        <taxon>Streptococcus</taxon>
    </lineage>
</organism>
<evidence type="ECO:0000313" key="1">
    <source>
        <dbReference type="EMBL" id="ORJ31799.1"/>
    </source>
</evidence>
<evidence type="ECO:0000313" key="2">
    <source>
        <dbReference type="Proteomes" id="UP000192532"/>
    </source>
</evidence>
<accession>A0A1X0WYM4</accession>
<gene>
    <name evidence="1" type="ORF">ATE37_07145</name>
</gene>
<name>A0A1X0WYM4_STROR</name>
<protein>
    <submittedName>
        <fullName evidence="1">Uncharacterized protein</fullName>
    </submittedName>
</protein>
<dbReference type="EMBL" id="LNVH01000007">
    <property type="protein sequence ID" value="ORJ31799.1"/>
    <property type="molecule type" value="Genomic_DNA"/>
</dbReference>
<reference evidence="1 2" key="1">
    <citation type="journal article" date="2016" name="PLoS ONE">
        <title>Comparative Genomics Analysis of Streptococcus tigurinus Strains Identifies Genetic Elements Specifically and Uniquely Present in Highly Virulent Strains.</title>
        <authorList>
            <person name="Diene S.M."/>
            <person name="Francois P."/>
            <person name="Zbinden A."/>
            <person name="Entenza J.M."/>
            <person name="Resch G."/>
        </authorList>
    </citation>
    <scope>NUCLEOTIDE SEQUENCE [LARGE SCALE GENOMIC DNA]</scope>
    <source>
        <strain evidence="1 2">859</strain>
    </source>
</reference>